<name>A0A564YH11_HYMDI</name>
<dbReference type="Proteomes" id="UP000321570">
    <property type="component" value="Unassembled WGS sequence"/>
</dbReference>
<dbReference type="EMBL" id="CABIJS010000221">
    <property type="protein sequence ID" value="VUZ46510.1"/>
    <property type="molecule type" value="Genomic_DNA"/>
</dbReference>
<reference evidence="2 3" key="1">
    <citation type="submission" date="2019-07" db="EMBL/GenBank/DDBJ databases">
        <authorList>
            <person name="Jastrzebski P J."/>
            <person name="Paukszto L."/>
            <person name="Jastrzebski P J."/>
        </authorList>
    </citation>
    <scope>NUCLEOTIDE SEQUENCE [LARGE SCALE GENOMIC DNA]</scope>
    <source>
        <strain evidence="2 3">WMS-il1</strain>
    </source>
</reference>
<gene>
    <name evidence="2" type="ORF">WMSIL1_LOCUS6229</name>
</gene>
<keyword evidence="3" id="KW-1185">Reference proteome</keyword>
<evidence type="ECO:0000313" key="3">
    <source>
        <dbReference type="Proteomes" id="UP000321570"/>
    </source>
</evidence>
<feature type="region of interest" description="Disordered" evidence="1">
    <location>
        <begin position="442"/>
        <end position="469"/>
    </location>
</feature>
<accession>A0A564YH11</accession>
<sequence>MSFSESAFEEMYEVNRAQLSKLSHMSNNSFDAICQQNILDDPPSPPSPPQLDDTTSRRYALSLLSRVAGLISVNLDDLLGYLLPSTAKIVYSSAAFNSGSPRSKALTEWGGIISENLFRTGYNRFIEGVPILRIVNPLALANLYAAAAWPTLTNRIQLFEENKCILEDLITRASNGFPMLRVHTPQMEKRFLKLVELILSRSSHSHLLERQDSSDSFDVMNGDENEVQTLKSTRGGDFAETTYTTIPFIDESRLHASTELAEHSNENSIQASPILGNTTAPLRLRISKISPSKKSPENRRSFASDVSVTSAIQLALLLLPTELRFQMQVFFEQAQEVVANAKRHLRPETTLEFVQPSQLAYWFSFRFFSHPQSGSKNPGRALLEFLLSQPNPLSLFKTPKSCLKDGLLTPTITNRSPLKKLTTLLNGVQRTLPVNLERKEHKMEDTNDAVETEKSKSIQYSQSSSPLRPPTLNSKIKIFCEKVEPDEANMVHVSAMLEYFQSIIDHKTLPAATKLHYIKEFQKTHRDIFYMHFTSQEEAKEFMECLKRQAEQESHSSSGNGFANRLAQLFKRVPRSKSVEQPSRQPMEG</sequence>
<feature type="compositionally biased region" description="Basic and acidic residues" evidence="1">
    <location>
        <begin position="442"/>
        <end position="456"/>
    </location>
</feature>
<evidence type="ECO:0000256" key="1">
    <source>
        <dbReference type="SAM" id="MobiDB-lite"/>
    </source>
</evidence>
<organism evidence="2 3">
    <name type="scientific">Hymenolepis diminuta</name>
    <name type="common">Rat tapeworm</name>
    <dbReference type="NCBI Taxonomy" id="6216"/>
    <lineage>
        <taxon>Eukaryota</taxon>
        <taxon>Metazoa</taxon>
        <taxon>Spiralia</taxon>
        <taxon>Lophotrochozoa</taxon>
        <taxon>Platyhelminthes</taxon>
        <taxon>Cestoda</taxon>
        <taxon>Eucestoda</taxon>
        <taxon>Cyclophyllidea</taxon>
        <taxon>Hymenolepididae</taxon>
        <taxon>Hymenolepis</taxon>
    </lineage>
</organism>
<protein>
    <submittedName>
        <fullName evidence="2">Uncharacterized protein</fullName>
    </submittedName>
</protein>
<proteinExistence type="predicted"/>
<evidence type="ECO:0000313" key="2">
    <source>
        <dbReference type="EMBL" id="VUZ46510.1"/>
    </source>
</evidence>
<dbReference type="AlphaFoldDB" id="A0A564YH11"/>